<dbReference type="PROSITE" id="PS00745">
    <property type="entry name" value="RF_PROK_I"/>
    <property type="match status" value="1"/>
</dbReference>
<feature type="coiled-coil region" evidence="5">
    <location>
        <begin position="362"/>
        <end position="389"/>
    </location>
</feature>
<evidence type="ECO:0000256" key="5">
    <source>
        <dbReference type="SAM" id="Coils"/>
    </source>
</evidence>
<organism evidence="7 8">
    <name type="scientific">Pichia inconspicua</name>
    <dbReference type="NCBI Taxonomy" id="52247"/>
    <lineage>
        <taxon>Eukaryota</taxon>
        <taxon>Fungi</taxon>
        <taxon>Dikarya</taxon>
        <taxon>Ascomycota</taxon>
        <taxon>Saccharomycotina</taxon>
        <taxon>Pichiomycetes</taxon>
        <taxon>Pichiales</taxon>
        <taxon>Pichiaceae</taxon>
        <taxon>Pichia</taxon>
    </lineage>
</organism>
<sequence>MWQSFTITEKSLRYLRTIRLPCHRYLHYYPQRVLSYYTYHHYLPSWSLKGNKRFFASKFVNSSTSTFNSTSDFDHVNPECEDDEIQEIENLHPALLKKADSLMQELNDLESRMSQNSNDFSLEDNKKLAHLSSFSAIYSNFKKLSENFKELNDIIENVDNENDSLLIDEAKIEIKEILPQLISAINDLKSSLLPRHEFANNSTILELRPGAGGHEANIFANDLLNMYIKYCQFHNWKFEILSKTDHISGSGIVDATLSINHNGSYDRLRHEIGVHRVQRVPQTETKGRVHTSAAGVIVLPKIDDDNSNSNSIRKFKPDELKIDVMRASGAGGQHVNTTESAVRITHLPTGIVVSIQDERSQHKNKDKALTVLRARLAELEMREKREKEREARTGQVSSVDRSDKIRTYNFQQNRVTDHRCGYTLHDLDGCMNGTKLDLVIDHVAKKEADDAALDLIKQLETNNC</sequence>
<dbReference type="STRING" id="52247.A0A4V4NFX0"/>
<evidence type="ECO:0000313" key="8">
    <source>
        <dbReference type="Proteomes" id="UP000307173"/>
    </source>
</evidence>
<evidence type="ECO:0000259" key="6">
    <source>
        <dbReference type="PROSITE" id="PS00745"/>
    </source>
</evidence>
<reference evidence="7 8" key="1">
    <citation type="journal article" date="2019" name="Front. Genet.">
        <title>Whole-Genome Sequencing of the Opportunistic Yeast Pathogen Candida inconspicua Uncovers Its Hybrid Origin.</title>
        <authorList>
            <person name="Mixao V."/>
            <person name="Hansen A.P."/>
            <person name="Saus E."/>
            <person name="Boekhout T."/>
            <person name="Lass-Florl C."/>
            <person name="Gabaldon T."/>
        </authorList>
    </citation>
    <scope>NUCLEOTIDE SEQUENCE [LARGE SCALE GENOMIC DNA]</scope>
    <source>
        <strain evidence="7 8">CBS 180</strain>
    </source>
</reference>
<feature type="coiled-coil region" evidence="5">
    <location>
        <begin position="92"/>
        <end position="161"/>
    </location>
</feature>
<comment type="caution">
    <text evidence="7">The sequence shown here is derived from an EMBL/GenBank/DDBJ whole genome shotgun (WGS) entry which is preliminary data.</text>
</comment>
<comment type="similarity">
    <text evidence="1">Belongs to the prokaryotic/mitochondrial release factor family.</text>
</comment>
<dbReference type="GO" id="GO:0005739">
    <property type="term" value="C:mitochondrion"/>
    <property type="evidence" value="ECO:0007669"/>
    <property type="project" value="UniProtKB-ARBA"/>
</dbReference>
<dbReference type="Gene3D" id="3.30.70.1660">
    <property type="match status" value="2"/>
</dbReference>
<dbReference type="FunFam" id="3.30.160.20:FF:000004">
    <property type="entry name" value="Peptide chain release factor 1"/>
    <property type="match status" value="1"/>
</dbReference>
<dbReference type="SUPFAM" id="SSF75620">
    <property type="entry name" value="Release factor"/>
    <property type="match status" value="1"/>
</dbReference>
<accession>A0A4V4NFX0</accession>
<dbReference type="AlphaFoldDB" id="A0A4V4NFX0"/>
<dbReference type="Pfam" id="PF00472">
    <property type="entry name" value="RF-1"/>
    <property type="match status" value="1"/>
</dbReference>
<proteinExistence type="inferred from homology"/>
<keyword evidence="8" id="KW-1185">Reference proteome</keyword>
<dbReference type="EMBL" id="SELW01000275">
    <property type="protein sequence ID" value="TID29710.1"/>
    <property type="molecule type" value="Genomic_DNA"/>
</dbReference>
<protein>
    <recommendedName>
        <fullName evidence="4">Peptide chain release factor 1, mitochondrial</fullName>
    </recommendedName>
</protein>
<dbReference type="InterPro" id="IPR050057">
    <property type="entry name" value="Prokaryotic/Mito_RF"/>
</dbReference>
<dbReference type="InterPro" id="IPR045853">
    <property type="entry name" value="Pep_chain_release_fac_I_sf"/>
</dbReference>
<name>A0A4V4NFX0_9ASCO</name>
<evidence type="ECO:0000256" key="2">
    <source>
        <dbReference type="ARBA" id="ARBA00022481"/>
    </source>
</evidence>
<keyword evidence="5" id="KW-0175">Coiled coil</keyword>
<dbReference type="OrthoDB" id="2019491at2759"/>
<dbReference type="GO" id="GO:0003747">
    <property type="term" value="F:translation release factor activity"/>
    <property type="evidence" value="ECO:0007669"/>
    <property type="project" value="InterPro"/>
</dbReference>
<keyword evidence="2" id="KW-0488">Methylation</keyword>
<dbReference type="Pfam" id="PF03462">
    <property type="entry name" value="PCRF"/>
    <property type="match status" value="1"/>
</dbReference>
<dbReference type="PANTHER" id="PTHR43804">
    <property type="entry name" value="LD18447P"/>
    <property type="match status" value="1"/>
</dbReference>
<dbReference type="InterPro" id="IPR000352">
    <property type="entry name" value="Pep_chain_release_fac_I"/>
</dbReference>
<dbReference type="SMART" id="SM00937">
    <property type="entry name" value="PCRF"/>
    <property type="match status" value="1"/>
</dbReference>
<dbReference type="Gene3D" id="3.30.160.20">
    <property type="match status" value="1"/>
</dbReference>
<evidence type="ECO:0000256" key="4">
    <source>
        <dbReference type="ARBA" id="ARBA00067174"/>
    </source>
</evidence>
<evidence type="ECO:0000313" key="7">
    <source>
        <dbReference type="EMBL" id="TID29710.1"/>
    </source>
</evidence>
<dbReference type="Gene3D" id="6.10.140.1950">
    <property type="match status" value="1"/>
</dbReference>
<feature type="domain" description="Prokaryotic-type class I peptide chain release factors" evidence="6">
    <location>
        <begin position="326"/>
        <end position="342"/>
    </location>
</feature>
<gene>
    <name evidence="7" type="ORF">CANINC_001723</name>
</gene>
<dbReference type="GO" id="GO:0032543">
    <property type="term" value="P:mitochondrial translation"/>
    <property type="evidence" value="ECO:0007669"/>
    <property type="project" value="UniProtKB-ARBA"/>
</dbReference>
<dbReference type="Proteomes" id="UP000307173">
    <property type="component" value="Unassembled WGS sequence"/>
</dbReference>
<keyword evidence="3" id="KW-0648">Protein biosynthesis</keyword>
<dbReference type="InterPro" id="IPR005139">
    <property type="entry name" value="PCRF"/>
</dbReference>
<evidence type="ECO:0000256" key="1">
    <source>
        <dbReference type="ARBA" id="ARBA00010835"/>
    </source>
</evidence>
<dbReference type="PANTHER" id="PTHR43804:SF7">
    <property type="entry name" value="LD18447P"/>
    <property type="match status" value="1"/>
</dbReference>
<evidence type="ECO:0000256" key="3">
    <source>
        <dbReference type="ARBA" id="ARBA00022917"/>
    </source>
</evidence>